<sequence length="160" mass="18311">MALFAIRHLSPFSTSLLAPSPPSLPQLPTLAEVQKHAQSIQTTMLDAAPPYTMTDRANTVQSWFTGSSPPPKYAINDPFVIERERRAESQAESRTLKKNKIGWKRLQEGIPGEEAVIKKKQKRTRGRQPDIMEVGDDDDHDHEKEDKYVSWWKWLTCQAR</sequence>
<keyword evidence="3" id="KW-1185">Reference proteome</keyword>
<protein>
    <submittedName>
        <fullName evidence="2">Uncharacterized protein</fullName>
    </submittedName>
</protein>
<organism evidence="2 3">
    <name type="scientific">Naematelia encephala</name>
    <dbReference type="NCBI Taxonomy" id="71784"/>
    <lineage>
        <taxon>Eukaryota</taxon>
        <taxon>Fungi</taxon>
        <taxon>Dikarya</taxon>
        <taxon>Basidiomycota</taxon>
        <taxon>Agaricomycotina</taxon>
        <taxon>Tremellomycetes</taxon>
        <taxon>Tremellales</taxon>
        <taxon>Naemateliaceae</taxon>
        <taxon>Naematelia</taxon>
    </lineage>
</organism>
<proteinExistence type="predicted"/>
<gene>
    <name evidence="2" type="ORF">BCR39DRAFT_556172</name>
</gene>
<accession>A0A1Y2BIQ2</accession>
<comment type="caution">
    <text evidence="2">The sequence shown here is derived from an EMBL/GenBank/DDBJ whole genome shotgun (WGS) entry which is preliminary data.</text>
</comment>
<dbReference type="InParanoid" id="A0A1Y2BIQ2"/>
<dbReference type="EMBL" id="MCFC01000002">
    <property type="protein sequence ID" value="ORY34656.1"/>
    <property type="molecule type" value="Genomic_DNA"/>
</dbReference>
<evidence type="ECO:0000313" key="3">
    <source>
        <dbReference type="Proteomes" id="UP000193986"/>
    </source>
</evidence>
<evidence type="ECO:0000313" key="2">
    <source>
        <dbReference type="EMBL" id="ORY34656.1"/>
    </source>
</evidence>
<feature type="region of interest" description="Disordered" evidence="1">
    <location>
        <begin position="118"/>
        <end position="142"/>
    </location>
</feature>
<name>A0A1Y2BIQ2_9TREE</name>
<dbReference type="AlphaFoldDB" id="A0A1Y2BIQ2"/>
<dbReference type="Proteomes" id="UP000193986">
    <property type="component" value="Unassembled WGS sequence"/>
</dbReference>
<evidence type="ECO:0000256" key="1">
    <source>
        <dbReference type="SAM" id="MobiDB-lite"/>
    </source>
</evidence>
<reference evidence="2 3" key="1">
    <citation type="submission" date="2016-07" db="EMBL/GenBank/DDBJ databases">
        <title>Pervasive Adenine N6-methylation of Active Genes in Fungi.</title>
        <authorList>
            <consortium name="DOE Joint Genome Institute"/>
            <person name="Mondo S.J."/>
            <person name="Dannebaum R.O."/>
            <person name="Kuo R.C."/>
            <person name="Labutti K."/>
            <person name="Haridas S."/>
            <person name="Kuo A."/>
            <person name="Salamov A."/>
            <person name="Ahrendt S.R."/>
            <person name="Lipzen A."/>
            <person name="Sullivan W."/>
            <person name="Andreopoulos W.B."/>
            <person name="Clum A."/>
            <person name="Lindquist E."/>
            <person name="Daum C."/>
            <person name="Ramamoorthy G.K."/>
            <person name="Gryganskyi A."/>
            <person name="Culley D."/>
            <person name="Magnuson J.K."/>
            <person name="James T.Y."/>
            <person name="O'Malley M.A."/>
            <person name="Stajich J.E."/>
            <person name="Spatafora J.W."/>
            <person name="Visel A."/>
            <person name="Grigoriev I.V."/>
        </authorList>
    </citation>
    <scope>NUCLEOTIDE SEQUENCE [LARGE SCALE GENOMIC DNA]</scope>
    <source>
        <strain evidence="2 3">68-887.2</strain>
    </source>
</reference>